<sequence length="459" mass="50120">MDFLLPAFSPNNETECLNLNSPFGPTQPIPDYFSLAWNDANDNHFAPTPSTPLPTAFNKAQPQQWSQSPPQPVQQSGQSSACCTRPYYYNTSNSKSLLVGLPSSAHVTAHLSCKLGQKRRVSSLDSDVEHSHDEQEHKMPESVERDGMILGMKVEDYRALSARERKRVRNRISARTFRAKRKQHLSSLESTLGAKDPQKQLAQEEASRLCKEVVDRECSVASGRYAHAAIVAHPGLSEAAASRIQPALRSTRGIGREVILVSGGTVAGAEKNGTHPDAETDLRPTVSERSGRDSRTPLVNLPVTRGVGRSRRGLTTEEEDVHASISIGRPGSHEGRRGRTTDGLDAAHITNIRCHMANVQAVPSTSAACWNDDLKACGRTDVSSRATHDGCDHVFRLSLTDTPLSQAIKSHGLGVGVSDGCPVHESFYRPYVEASQAKTLTSPSSPWPPRIPRPPHYPW</sequence>
<evidence type="ECO:0000256" key="1">
    <source>
        <dbReference type="SAM" id="MobiDB-lite"/>
    </source>
</evidence>
<dbReference type="GO" id="GO:0003700">
    <property type="term" value="F:DNA-binding transcription factor activity"/>
    <property type="evidence" value="ECO:0007669"/>
    <property type="project" value="InterPro"/>
</dbReference>
<feature type="region of interest" description="Disordered" evidence="1">
    <location>
        <begin position="43"/>
        <end position="79"/>
    </location>
</feature>
<feature type="domain" description="BZIP" evidence="2">
    <location>
        <begin position="165"/>
        <end position="180"/>
    </location>
</feature>
<dbReference type="PROSITE" id="PS00036">
    <property type="entry name" value="BZIP_BASIC"/>
    <property type="match status" value="1"/>
</dbReference>
<dbReference type="AlphaFoldDB" id="A0A427YF47"/>
<dbReference type="InterPro" id="IPR004827">
    <property type="entry name" value="bZIP"/>
</dbReference>
<feature type="compositionally biased region" description="Basic and acidic residues" evidence="1">
    <location>
        <begin position="272"/>
        <end position="282"/>
    </location>
</feature>
<evidence type="ECO:0000259" key="2">
    <source>
        <dbReference type="PROSITE" id="PS00036"/>
    </source>
</evidence>
<name>A0A427YF47_9TREE</name>
<feature type="region of interest" description="Disordered" evidence="1">
    <location>
        <begin position="267"/>
        <end position="300"/>
    </location>
</feature>
<feature type="compositionally biased region" description="Pro residues" evidence="1">
    <location>
        <begin position="445"/>
        <end position="459"/>
    </location>
</feature>
<gene>
    <name evidence="3" type="ORF">EHS25_001795</name>
</gene>
<accession>A0A427YF47</accession>
<protein>
    <recommendedName>
        <fullName evidence="2">BZIP domain-containing protein</fullName>
    </recommendedName>
</protein>
<dbReference type="Gene3D" id="1.20.5.170">
    <property type="match status" value="1"/>
</dbReference>
<reference evidence="3 4" key="1">
    <citation type="submission" date="2018-11" db="EMBL/GenBank/DDBJ databases">
        <title>Genome sequence of Saitozyma podzolica DSM 27192.</title>
        <authorList>
            <person name="Aliyu H."/>
            <person name="Gorte O."/>
            <person name="Ochsenreither K."/>
        </authorList>
    </citation>
    <scope>NUCLEOTIDE SEQUENCE [LARGE SCALE GENOMIC DNA]</scope>
    <source>
        <strain evidence="3 4">DSM 27192</strain>
    </source>
</reference>
<evidence type="ECO:0000313" key="3">
    <source>
        <dbReference type="EMBL" id="RSH89809.1"/>
    </source>
</evidence>
<proteinExistence type="predicted"/>
<evidence type="ECO:0000313" key="4">
    <source>
        <dbReference type="Proteomes" id="UP000279259"/>
    </source>
</evidence>
<dbReference type="STRING" id="1890683.A0A427YF47"/>
<comment type="caution">
    <text evidence="3">The sequence shown here is derived from an EMBL/GenBank/DDBJ whole genome shotgun (WGS) entry which is preliminary data.</text>
</comment>
<feature type="region of interest" description="Disordered" evidence="1">
    <location>
        <begin position="122"/>
        <end position="142"/>
    </location>
</feature>
<feature type="compositionally biased region" description="Basic and acidic residues" evidence="1">
    <location>
        <begin position="127"/>
        <end position="142"/>
    </location>
</feature>
<dbReference type="InterPro" id="IPR046347">
    <property type="entry name" value="bZIP_sf"/>
</dbReference>
<dbReference type="Proteomes" id="UP000279259">
    <property type="component" value="Unassembled WGS sequence"/>
</dbReference>
<feature type="compositionally biased region" description="Low complexity" evidence="1">
    <location>
        <begin position="61"/>
        <end position="79"/>
    </location>
</feature>
<feature type="region of interest" description="Disordered" evidence="1">
    <location>
        <begin position="438"/>
        <end position="459"/>
    </location>
</feature>
<keyword evidence="4" id="KW-1185">Reference proteome</keyword>
<dbReference type="SUPFAM" id="SSF57959">
    <property type="entry name" value="Leucine zipper domain"/>
    <property type="match status" value="1"/>
</dbReference>
<organism evidence="3 4">
    <name type="scientific">Saitozyma podzolica</name>
    <dbReference type="NCBI Taxonomy" id="1890683"/>
    <lineage>
        <taxon>Eukaryota</taxon>
        <taxon>Fungi</taxon>
        <taxon>Dikarya</taxon>
        <taxon>Basidiomycota</taxon>
        <taxon>Agaricomycotina</taxon>
        <taxon>Tremellomycetes</taxon>
        <taxon>Tremellales</taxon>
        <taxon>Trimorphomycetaceae</taxon>
        <taxon>Saitozyma</taxon>
    </lineage>
</organism>
<dbReference type="OrthoDB" id="5571888at2759"/>
<dbReference type="EMBL" id="RSCD01000012">
    <property type="protein sequence ID" value="RSH89809.1"/>
    <property type="molecule type" value="Genomic_DNA"/>
</dbReference>